<gene>
    <name evidence="1" type="ORF">ANE_LOCUS4158</name>
</gene>
<dbReference type="AlphaFoldDB" id="A0A565AXD4"/>
<dbReference type="Proteomes" id="UP000489600">
    <property type="component" value="Unassembled WGS sequence"/>
</dbReference>
<dbReference type="EMBL" id="CABITT030000002">
    <property type="protein sequence ID" value="VVA93713.1"/>
    <property type="molecule type" value="Genomic_DNA"/>
</dbReference>
<reference evidence="1" key="1">
    <citation type="submission" date="2019-07" db="EMBL/GenBank/DDBJ databases">
        <authorList>
            <person name="Dittberner H."/>
        </authorList>
    </citation>
    <scope>NUCLEOTIDE SEQUENCE [LARGE SCALE GENOMIC DNA]</scope>
</reference>
<organism evidence="1 2">
    <name type="scientific">Arabis nemorensis</name>
    <dbReference type="NCBI Taxonomy" id="586526"/>
    <lineage>
        <taxon>Eukaryota</taxon>
        <taxon>Viridiplantae</taxon>
        <taxon>Streptophyta</taxon>
        <taxon>Embryophyta</taxon>
        <taxon>Tracheophyta</taxon>
        <taxon>Spermatophyta</taxon>
        <taxon>Magnoliopsida</taxon>
        <taxon>eudicotyledons</taxon>
        <taxon>Gunneridae</taxon>
        <taxon>Pentapetalae</taxon>
        <taxon>rosids</taxon>
        <taxon>malvids</taxon>
        <taxon>Brassicales</taxon>
        <taxon>Brassicaceae</taxon>
        <taxon>Arabideae</taxon>
        <taxon>Arabis</taxon>
    </lineage>
</organism>
<evidence type="ECO:0000313" key="2">
    <source>
        <dbReference type="Proteomes" id="UP000489600"/>
    </source>
</evidence>
<sequence>MARCVRMKADVAYTDLKRLICNEFSVDEQHSNAQLSYWVKGVMDVMVGGTMPPVYIESEKALKHSCPCGMEMKVSICLSHSLLRTTSTRRVDVKR</sequence>
<keyword evidence="2" id="KW-1185">Reference proteome</keyword>
<proteinExistence type="predicted"/>
<name>A0A565AXD4_9BRAS</name>
<evidence type="ECO:0000313" key="1">
    <source>
        <dbReference type="EMBL" id="VVA93713.1"/>
    </source>
</evidence>
<comment type="caution">
    <text evidence="1">The sequence shown here is derived from an EMBL/GenBank/DDBJ whole genome shotgun (WGS) entry which is preliminary data.</text>
</comment>
<protein>
    <submittedName>
        <fullName evidence="1">Uncharacterized protein</fullName>
    </submittedName>
</protein>
<accession>A0A565AXD4</accession>